<name>A0ACC2H885_DALPE</name>
<accession>A0ACC2H885</accession>
<organism evidence="1 2">
    <name type="scientific">Dallia pectoralis</name>
    <name type="common">Alaska blackfish</name>
    <dbReference type="NCBI Taxonomy" id="75939"/>
    <lineage>
        <taxon>Eukaryota</taxon>
        <taxon>Metazoa</taxon>
        <taxon>Chordata</taxon>
        <taxon>Craniata</taxon>
        <taxon>Vertebrata</taxon>
        <taxon>Euteleostomi</taxon>
        <taxon>Actinopterygii</taxon>
        <taxon>Neopterygii</taxon>
        <taxon>Teleostei</taxon>
        <taxon>Protacanthopterygii</taxon>
        <taxon>Esociformes</taxon>
        <taxon>Umbridae</taxon>
        <taxon>Dallia</taxon>
    </lineage>
</organism>
<keyword evidence="2" id="KW-1185">Reference proteome</keyword>
<sequence length="106" mass="11975">MVLPEWLWLLSLSSYLPLSSGGQERNGPALVSRDRTTLDRAQERQGRRAETDPIKSPPEEPGRAESDTQREERQRQKKGGRDRRNGITHKGLALIGVLFKADLEVL</sequence>
<evidence type="ECO:0000313" key="1">
    <source>
        <dbReference type="EMBL" id="KAJ8011982.1"/>
    </source>
</evidence>
<comment type="caution">
    <text evidence="1">The sequence shown here is derived from an EMBL/GenBank/DDBJ whole genome shotgun (WGS) entry which is preliminary data.</text>
</comment>
<proteinExistence type="predicted"/>
<evidence type="ECO:0000313" key="2">
    <source>
        <dbReference type="Proteomes" id="UP001157502"/>
    </source>
</evidence>
<dbReference type="EMBL" id="CM055732">
    <property type="protein sequence ID" value="KAJ8011982.1"/>
    <property type="molecule type" value="Genomic_DNA"/>
</dbReference>
<protein>
    <submittedName>
        <fullName evidence="1">Uncharacterized protein</fullName>
    </submittedName>
</protein>
<gene>
    <name evidence="1" type="ORF">DPEC_G00063970</name>
</gene>
<dbReference type="Proteomes" id="UP001157502">
    <property type="component" value="Chromosome 5"/>
</dbReference>
<reference evidence="1" key="1">
    <citation type="submission" date="2021-05" db="EMBL/GenBank/DDBJ databases">
        <authorList>
            <person name="Pan Q."/>
            <person name="Jouanno E."/>
            <person name="Zahm M."/>
            <person name="Klopp C."/>
            <person name="Cabau C."/>
            <person name="Louis A."/>
            <person name="Berthelot C."/>
            <person name="Parey E."/>
            <person name="Roest Crollius H."/>
            <person name="Montfort J."/>
            <person name="Robinson-Rechavi M."/>
            <person name="Bouchez O."/>
            <person name="Lampietro C."/>
            <person name="Lopez Roques C."/>
            <person name="Donnadieu C."/>
            <person name="Postlethwait J."/>
            <person name="Bobe J."/>
            <person name="Dillon D."/>
            <person name="Chandos A."/>
            <person name="von Hippel F."/>
            <person name="Guiguen Y."/>
        </authorList>
    </citation>
    <scope>NUCLEOTIDE SEQUENCE</scope>
    <source>
        <strain evidence="1">YG-Jan2019</strain>
    </source>
</reference>